<proteinExistence type="predicted"/>
<gene>
    <name evidence="1" type="ORF">UFOPK2295_01461</name>
</gene>
<organism evidence="1">
    <name type="scientific">freshwater metagenome</name>
    <dbReference type="NCBI Taxonomy" id="449393"/>
    <lineage>
        <taxon>unclassified sequences</taxon>
        <taxon>metagenomes</taxon>
        <taxon>ecological metagenomes</taxon>
    </lineage>
</organism>
<name>A0A6J6NA07_9ZZZZ</name>
<accession>A0A6J6NA07</accession>
<dbReference type="AlphaFoldDB" id="A0A6J6NA07"/>
<dbReference type="EMBL" id="CAEZWV010000038">
    <property type="protein sequence ID" value="CAB4681744.1"/>
    <property type="molecule type" value="Genomic_DNA"/>
</dbReference>
<reference evidence="1" key="1">
    <citation type="submission" date="2020-05" db="EMBL/GenBank/DDBJ databases">
        <authorList>
            <person name="Chiriac C."/>
            <person name="Salcher M."/>
            <person name="Ghai R."/>
            <person name="Kavagutti S V."/>
        </authorList>
    </citation>
    <scope>NUCLEOTIDE SEQUENCE</scope>
</reference>
<evidence type="ECO:0000313" key="1">
    <source>
        <dbReference type="EMBL" id="CAB4681744.1"/>
    </source>
</evidence>
<sequence>MIDAVRDFWLALHKNDVELRTVINLAETARRAIRSYPKPEELPPWVHSARPLIPSVEFVLPCLAMRLAFRDPVSRAVRQQQLFVNTFATPTTNGIVVSFEFMGTSKSGRRLCNSETREWLHQNAAAIQDSLSDYYSTNQILIHQHWRDTVMRHQLHNLDCIATLHLGIEPTISAFTLLNQTIGSQIQYLETAGLLSIPP</sequence>
<protein>
    <submittedName>
        <fullName evidence="1">Unannotated protein</fullName>
    </submittedName>
</protein>